<reference evidence="1 3" key="1">
    <citation type="journal article" date="2020" name="Stud. Mycol.">
        <title>101 Dothideomycetes genomes: a test case for predicting lifestyles and emergence of pathogens.</title>
        <authorList>
            <person name="Haridas S."/>
            <person name="Albert R."/>
            <person name="Binder M."/>
            <person name="Bloem J."/>
            <person name="Labutti K."/>
            <person name="Salamov A."/>
            <person name="Andreopoulos B."/>
            <person name="Baker S."/>
            <person name="Barry K."/>
            <person name="Bills G."/>
            <person name="Bluhm B."/>
            <person name="Cannon C."/>
            <person name="Castanera R."/>
            <person name="Culley D."/>
            <person name="Daum C."/>
            <person name="Ezra D."/>
            <person name="Gonzalez J."/>
            <person name="Henrissat B."/>
            <person name="Kuo A."/>
            <person name="Liang C."/>
            <person name="Lipzen A."/>
            <person name="Lutzoni F."/>
            <person name="Magnuson J."/>
            <person name="Mondo S."/>
            <person name="Nolan M."/>
            <person name="Ohm R."/>
            <person name="Pangilinan J."/>
            <person name="Park H.-J."/>
            <person name="Ramirez L."/>
            <person name="Alfaro M."/>
            <person name="Sun H."/>
            <person name="Tritt A."/>
            <person name="Yoshinaga Y."/>
            <person name="Zwiers L.-H."/>
            <person name="Turgeon B."/>
            <person name="Goodwin S."/>
            <person name="Spatafora J."/>
            <person name="Crous P."/>
            <person name="Grigoriev I."/>
        </authorList>
    </citation>
    <scope>NUCLEOTIDE SEQUENCE</scope>
    <source>
        <strain evidence="1 3">CBS 304.34</strain>
    </source>
</reference>
<keyword evidence="2" id="KW-1185">Reference proteome</keyword>
<proteinExistence type="predicted"/>
<reference evidence="3" key="2">
    <citation type="submission" date="2020-04" db="EMBL/GenBank/DDBJ databases">
        <authorList>
            <consortium name="NCBI Genome Project"/>
        </authorList>
    </citation>
    <scope>NUCLEOTIDE SEQUENCE</scope>
    <source>
        <strain evidence="3">CBS 304.34</strain>
    </source>
</reference>
<accession>A0A6A6Y813</accession>
<evidence type="ECO:0000313" key="1">
    <source>
        <dbReference type="EMBL" id="KAF2804981.1"/>
    </source>
</evidence>
<organism evidence="1">
    <name type="scientific">Mytilinidion resinicola</name>
    <dbReference type="NCBI Taxonomy" id="574789"/>
    <lineage>
        <taxon>Eukaryota</taxon>
        <taxon>Fungi</taxon>
        <taxon>Dikarya</taxon>
        <taxon>Ascomycota</taxon>
        <taxon>Pezizomycotina</taxon>
        <taxon>Dothideomycetes</taxon>
        <taxon>Pleosporomycetidae</taxon>
        <taxon>Mytilinidiales</taxon>
        <taxon>Mytilinidiaceae</taxon>
        <taxon>Mytilinidion</taxon>
    </lineage>
</organism>
<dbReference type="Proteomes" id="UP000504636">
    <property type="component" value="Unplaced"/>
</dbReference>
<name>A0A6A6Y813_9PEZI</name>
<protein>
    <recommendedName>
        <fullName evidence="4">F-box domain-containing protein</fullName>
    </recommendedName>
</protein>
<evidence type="ECO:0008006" key="4">
    <source>
        <dbReference type="Google" id="ProtNLM"/>
    </source>
</evidence>
<dbReference type="RefSeq" id="XP_033571945.1">
    <property type="nucleotide sequence ID" value="XM_033720965.1"/>
</dbReference>
<sequence length="441" mass="50289">MVCPLIGLADELQLTIVEAIQAPDGGREDLVNLSNTCSTYHSLLAPIIFDRVTLLNDAKSATSAIALASSPYGQYVKELRFEGSLDRDDYNQAINVDTDGISLRKLREMMQVARQSVFPRSVYRVMSNLEHWFPKLDTLTIRIEEESAWHTPFPRMSLISFLHHPDPYRATLRRRKVEHWKMLLAQTYEALCENENHNIRTLQLFDLVSKSPPTFSEAKFHRFLEKLETFRISLVPASAEIRGSGLSANFTRNLSGFFLDHLPSVQHFKLEASEYSAWSDEDPPSDWTRDAALPLTVTQMSKIKSINLAHVLVCKEMIAFFVSHQSTLEQITLNCCYARHGNAADGQWRDTWGNMFEALTVSGATFLRKVNIEPIHCSDCMDTTESHQKGDELPYPRAFAYGLMNNTYGYLASLLVARENDQVWYSALEELIRGNRARDKR</sequence>
<gene>
    <name evidence="1 3" type="ORF">BDZ99DRAFT_467192</name>
</gene>
<evidence type="ECO:0000313" key="3">
    <source>
        <dbReference type="RefSeq" id="XP_033571945.1"/>
    </source>
</evidence>
<dbReference type="GeneID" id="54461858"/>
<dbReference type="EMBL" id="MU003711">
    <property type="protein sequence ID" value="KAF2804981.1"/>
    <property type="molecule type" value="Genomic_DNA"/>
</dbReference>
<dbReference type="OrthoDB" id="5410873at2759"/>
<reference evidence="3" key="3">
    <citation type="submission" date="2025-04" db="UniProtKB">
        <authorList>
            <consortium name="RefSeq"/>
        </authorList>
    </citation>
    <scope>IDENTIFICATION</scope>
    <source>
        <strain evidence="3">CBS 304.34</strain>
    </source>
</reference>
<dbReference type="AlphaFoldDB" id="A0A6A6Y813"/>
<evidence type="ECO:0000313" key="2">
    <source>
        <dbReference type="Proteomes" id="UP000504636"/>
    </source>
</evidence>